<accession>A0A6M1T2I6</accession>
<organism evidence="3 4">
    <name type="scientific">Fodinibius halophilus</name>
    <dbReference type="NCBI Taxonomy" id="1736908"/>
    <lineage>
        <taxon>Bacteria</taxon>
        <taxon>Pseudomonadati</taxon>
        <taxon>Balneolota</taxon>
        <taxon>Balneolia</taxon>
        <taxon>Balneolales</taxon>
        <taxon>Balneolaceae</taxon>
        <taxon>Fodinibius</taxon>
    </lineage>
</organism>
<feature type="chain" id="PRO_5027121240" description="IPT/TIG domain-containing protein" evidence="2">
    <location>
        <begin position="23"/>
        <end position="581"/>
    </location>
</feature>
<evidence type="ECO:0000313" key="3">
    <source>
        <dbReference type="EMBL" id="NGP88237.1"/>
    </source>
</evidence>
<name>A0A6M1T2I6_9BACT</name>
<dbReference type="PROSITE" id="PS51257">
    <property type="entry name" value="PROKAR_LIPOPROTEIN"/>
    <property type="match status" value="1"/>
</dbReference>
<gene>
    <name evidence="3" type="ORF">G3569_07710</name>
</gene>
<reference evidence="3 4" key="1">
    <citation type="submission" date="2020-02" db="EMBL/GenBank/DDBJ databases">
        <title>Aliifodinibius halophilus 2W32, complete genome.</title>
        <authorList>
            <person name="Li Y."/>
            <person name="Wu S."/>
        </authorList>
    </citation>
    <scope>NUCLEOTIDE SEQUENCE [LARGE SCALE GENOMIC DNA]</scope>
    <source>
        <strain evidence="3 4">2W32</strain>
    </source>
</reference>
<keyword evidence="4" id="KW-1185">Reference proteome</keyword>
<dbReference type="Gene3D" id="2.60.40.10">
    <property type="entry name" value="Immunoglobulins"/>
    <property type="match status" value="1"/>
</dbReference>
<comment type="caution">
    <text evidence="3">The sequence shown here is derived from an EMBL/GenBank/DDBJ whole genome shotgun (WGS) entry which is preliminary data.</text>
</comment>
<keyword evidence="2" id="KW-0732">Signal</keyword>
<sequence>MRKLLFLFPLIILIVISCSSNHSEPTTPVQSEGVEAVPMSSGSQQVVTVNGKQVTIPSGFNEKAGEYFLAMMLHADFDGSRFLKTSRITKDPIFWFKNGHGTQGKQEVESLLQQAVQDYTGGKFTARFHNSTTFQGDKDTVITVEFGNTSYGSSRPQSANWSNGGGLIITGGYIVLSNSFKSGINQWNEGVPVHELGHVMLGAGGHPSFPDAIMTQKSVQPPLPAYEKAAWTLFHRLPVGTSINDLQQAGVITTQMMNVEPTIFETSLKHKWPGQPHMQAAVGDTIYLEGQRFRYQFKCSSSLNWSTPEVSFNGTKASYVTEPTNIVQSDCNWIEMRVPIGATTGPLTVTSSYGKTSNQVQFTITSRAVDFSGKWDTDFGELRLHQFDKYVVGDYADQGIMLGKVKENCVSGIFTNGDRSGIFRFNAPQFGQFNGEWAWHGDPLSGSWNGSRTSKSVTQLSNFTRDGSKTQIIDNNRTVYDGTYDSSYGEIKLLARDLFLVGDYASRGVFAGIWDGNSYVGIFTNEDETGWFDFSFYSSNGTFDSGSWGWIGKSGRGSWSLTETDASTPAPSNMLDSVQCN</sequence>
<dbReference type="RefSeq" id="WP_165267760.1">
    <property type="nucleotide sequence ID" value="NZ_JAALLS010000008.1"/>
</dbReference>
<dbReference type="SUPFAM" id="SSF55486">
    <property type="entry name" value="Metalloproteases ('zincins'), catalytic domain"/>
    <property type="match status" value="1"/>
</dbReference>
<dbReference type="AlphaFoldDB" id="A0A6M1T2I6"/>
<proteinExistence type="predicted"/>
<feature type="signal peptide" evidence="2">
    <location>
        <begin position="1"/>
        <end position="22"/>
    </location>
</feature>
<dbReference type="InterPro" id="IPR013783">
    <property type="entry name" value="Ig-like_fold"/>
</dbReference>
<evidence type="ECO:0000256" key="2">
    <source>
        <dbReference type="SAM" id="SignalP"/>
    </source>
</evidence>
<dbReference type="EMBL" id="JAALLS010000008">
    <property type="protein sequence ID" value="NGP88237.1"/>
    <property type="molecule type" value="Genomic_DNA"/>
</dbReference>
<evidence type="ECO:0000313" key="4">
    <source>
        <dbReference type="Proteomes" id="UP000479132"/>
    </source>
</evidence>
<evidence type="ECO:0000256" key="1">
    <source>
        <dbReference type="SAM" id="MobiDB-lite"/>
    </source>
</evidence>
<feature type="region of interest" description="Disordered" evidence="1">
    <location>
        <begin position="562"/>
        <end position="581"/>
    </location>
</feature>
<protein>
    <recommendedName>
        <fullName evidence="5">IPT/TIG domain-containing protein</fullName>
    </recommendedName>
</protein>
<dbReference type="Proteomes" id="UP000479132">
    <property type="component" value="Unassembled WGS sequence"/>
</dbReference>
<evidence type="ECO:0008006" key="5">
    <source>
        <dbReference type="Google" id="ProtNLM"/>
    </source>
</evidence>